<dbReference type="OrthoDB" id="3903561at2759"/>
<sequence length="512" mass="59046">MKEQAQFTALRPYPSDDYDSRGSVEMLDRPSHKQKGPRTRPPEKTHSKMTLRQRFLASPFPWKTFSIISLLPVALAPIVILATLAEEASVGYLLKRDCYPNGLWKELPDATWRIMDSSYFFTPNLSFGSMTFNQVKVIDIAWDLLVGRGGQLLLAWVNYRVFNEWLYFHMEVHLTSYKMYTTLAFSTTSLATLGVLGKEFLAFGKGTWRRFFRWLGVLCMLLSTLYVISFPTLMAAMTGYITTSEAYIEDLDHNLIEWNKMQDIYVMGVVEDYERIGNYSKPLVATMSDTELVNAMFNYTQRAYELYFKSNKDNGTLPWPLNQSSIWEFGGSKITLPPPTLNITWLGPRDHQNFTDFHEGIRSRPYYTSASGNRQADLMNRDYILAHGSCKTTETYQWGFSYIFLFMISIFNFVWSCIMVGIWMDTCQKSRMYKSGRRPGLLRSILDISEAMKEEIGEDFETLEEDDLRRRLTESGGALIVPKRELRVSRTGTEVGVEGVKRRGWLTKGSTF</sequence>
<keyword evidence="2" id="KW-0472">Membrane</keyword>
<evidence type="ECO:0000256" key="2">
    <source>
        <dbReference type="SAM" id="Phobius"/>
    </source>
</evidence>
<feature type="region of interest" description="Disordered" evidence="1">
    <location>
        <begin position="1"/>
        <end position="48"/>
    </location>
</feature>
<evidence type="ECO:0000256" key="1">
    <source>
        <dbReference type="SAM" id="MobiDB-lite"/>
    </source>
</evidence>
<protein>
    <submittedName>
        <fullName evidence="3">Uncharacterized protein</fullName>
    </submittedName>
</protein>
<proteinExistence type="predicted"/>
<evidence type="ECO:0000313" key="4">
    <source>
        <dbReference type="Proteomes" id="UP000799757"/>
    </source>
</evidence>
<keyword evidence="2" id="KW-0812">Transmembrane</keyword>
<keyword evidence="4" id="KW-1185">Reference proteome</keyword>
<organism evidence="3 4">
    <name type="scientific">Melanomma pulvis-pyrius CBS 109.77</name>
    <dbReference type="NCBI Taxonomy" id="1314802"/>
    <lineage>
        <taxon>Eukaryota</taxon>
        <taxon>Fungi</taxon>
        <taxon>Dikarya</taxon>
        <taxon>Ascomycota</taxon>
        <taxon>Pezizomycotina</taxon>
        <taxon>Dothideomycetes</taxon>
        <taxon>Pleosporomycetidae</taxon>
        <taxon>Pleosporales</taxon>
        <taxon>Melanommataceae</taxon>
        <taxon>Melanomma</taxon>
    </lineage>
</organism>
<accession>A0A6A6XAZ0</accession>
<feature type="transmembrane region" description="Helical" evidence="2">
    <location>
        <begin position="65"/>
        <end position="85"/>
    </location>
</feature>
<dbReference type="Proteomes" id="UP000799757">
    <property type="component" value="Unassembled WGS sequence"/>
</dbReference>
<gene>
    <name evidence="3" type="ORF">K505DRAFT_277444</name>
</gene>
<dbReference type="EMBL" id="MU001939">
    <property type="protein sequence ID" value="KAF2793173.1"/>
    <property type="molecule type" value="Genomic_DNA"/>
</dbReference>
<dbReference type="AlphaFoldDB" id="A0A6A6XAZ0"/>
<feature type="compositionally biased region" description="Basic and acidic residues" evidence="1">
    <location>
        <begin position="18"/>
        <end position="31"/>
    </location>
</feature>
<feature type="transmembrane region" description="Helical" evidence="2">
    <location>
        <begin position="214"/>
        <end position="241"/>
    </location>
</feature>
<name>A0A6A6XAZ0_9PLEO</name>
<evidence type="ECO:0000313" key="3">
    <source>
        <dbReference type="EMBL" id="KAF2793173.1"/>
    </source>
</evidence>
<reference evidence="3" key="1">
    <citation type="journal article" date="2020" name="Stud. Mycol.">
        <title>101 Dothideomycetes genomes: a test case for predicting lifestyles and emergence of pathogens.</title>
        <authorList>
            <person name="Haridas S."/>
            <person name="Albert R."/>
            <person name="Binder M."/>
            <person name="Bloem J."/>
            <person name="Labutti K."/>
            <person name="Salamov A."/>
            <person name="Andreopoulos B."/>
            <person name="Baker S."/>
            <person name="Barry K."/>
            <person name="Bills G."/>
            <person name="Bluhm B."/>
            <person name="Cannon C."/>
            <person name="Castanera R."/>
            <person name="Culley D."/>
            <person name="Daum C."/>
            <person name="Ezra D."/>
            <person name="Gonzalez J."/>
            <person name="Henrissat B."/>
            <person name="Kuo A."/>
            <person name="Liang C."/>
            <person name="Lipzen A."/>
            <person name="Lutzoni F."/>
            <person name="Magnuson J."/>
            <person name="Mondo S."/>
            <person name="Nolan M."/>
            <person name="Ohm R."/>
            <person name="Pangilinan J."/>
            <person name="Park H.-J."/>
            <person name="Ramirez L."/>
            <person name="Alfaro M."/>
            <person name="Sun H."/>
            <person name="Tritt A."/>
            <person name="Yoshinaga Y."/>
            <person name="Zwiers L.-H."/>
            <person name="Turgeon B."/>
            <person name="Goodwin S."/>
            <person name="Spatafora J."/>
            <person name="Crous P."/>
            <person name="Grigoriev I."/>
        </authorList>
    </citation>
    <scope>NUCLEOTIDE SEQUENCE</scope>
    <source>
        <strain evidence="3">CBS 109.77</strain>
    </source>
</reference>
<feature type="transmembrane region" description="Helical" evidence="2">
    <location>
        <begin position="402"/>
        <end position="424"/>
    </location>
</feature>
<keyword evidence="2" id="KW-1133">Transmembrane helix</keyword>
<feature type="transmembrane region" description="Helical" evidence="2">
    <location>
        <begin position="179"/>
        <end position="202"/>
    </location>
</feature>